<name>A0ABV0MXE0_9TELE</name>
<comment type="caution">
    <text evidence="1">The sequence shown here is derived from an EMBL/GenBank/DDBJ whole genome shotgun (WGS) entry which is preliminary data.</text>
</comment>
<protein>
    <submittedName>
        <fullName evidence="1">Uncharacterized protein</fullName>
    </submittedName>
</protein>
<dbReference type="Proteomes" id="UP001476798">
    <property type="component" value="Unassembled WGS sequence"/>
</dbReference>
<organism evidence="1 2">
    <name type="scientific">Goodea atripinnis</name>
    <dbReference type="NCBI Taxonomy" id="208336"/>
    <lineage>
        <taxon>Eukaryota</taxon>
        <taxon>Metazoa</taxon>
        <taxon>Chordata</taxon>
        <taxon>Craniata</taxon>
        <taxon>Vertebrata</taxon>
        <taxon>Euteleostomi</taxon>
        <taxon>Actinopterygii</taxon>
        <taxon>Neopterygii</taxon>
        <taxon>Teleostei</taxon>
        <taxon>Neoteleostei</taxon>
        <taxon>Acanthomorphata</taxon>
        <taxon>Ovalentaria</taxon>
        <taxon>Atherinomorphae</taxon>
        <taxon>Cyprinodontiformes</taxon>
        <taxon>Goodeidae</taxon>
        <taxon>Goodea</taxon>
    </lineage>
</organism>
<accession>A0ABV0MXE0</accession>
<sequence length="111" mass="12530">MKTFFFFIKHRTPTTTRPVSLCSTEVDKNSKIDPYSNNSDTMDKKMWKKKNGVAVFTFLPQVKGYISTVFHATFLLLHPDLCVKHGAYAPFIHEAPADSGGLWGSVYLLPC</sequence>
<evidence type="ECO:0000313" key="1">
    <source>
        <dbReference type="EMBL" id="MEQ2163778.1"/>
    </source>
</evidence>
<dbReference type="EMBL" id="JAHRIO010017609">
    <property type="protein sequence ID" value="MEQ2163778.1"/>
    <property type="molecule type" value="Genomic_DNA"/>
</dbReference>
<evidence type="ECO:0000313" key="2">
    <source>
        <dbReference type="Proteomes" id="UP001476798"/>
    </source>
</evidence>
<proteinExistence type="predicted"/>
<reference evidence="1 2" key="1">
    <citation type="submission" date="2021-06" db="EMBL/GenBank/DDBJ databases">
        <authorList>
            <person name="Palmer J.M."/>
        </authorList>
    </citation>
    <scope>NUCLEOTIDE SEQUENCE [LARGE SCALE GENOMIC DNA]</scope>
    <source>
        <strain evidence="1 2">GA_2019</strain>
        <tissue evidence="1">Muscle</tissue>
    </source>
</reference>
<gene>
    <name evidence="1" type="ORF">GOODEAATRI_033892</name>
</gene>
<keyword evidence="2" id="KW-1185">Reference proteome</keyword>